<comment type="cofactor">
    <cofactor evidence="8">
        <name>S-adenosyl-L-methionine</name>
        <dbReference type="ChEBI" id="CHEBI:59789"/>
    </cofactor>
    <text evidence="8">Binds 1 S-adenosyl-L-methionine per subunit.</text>
</comment>
<comment type="similarity">
    <text evidence="8">Belongs to the radical SAM superfamily. 7-carboxy-7-deazaguanine synthase family.</text>
</comment>
<keyword evidence="3 8" id="KW-0479">Metal-binding</keyword>
<comment type="function">
    <text evidence="8">Catalyzes the complex heterocyclic radical-mediated conversion of 6-carboxy-5,6,7,8-tetrahydropterin (CPH4) to 7-carboxy-7-deazaguanine (CDG), a step common to the biosynthetic pathways of all 7-deazapurine-containing compounds.</text>
</comment>
<dbReference type="InterPro" id="IPR007197">
    <property type="entry name" value="rSAM"/>
</dbReference>
<evidence type="ECO:0000256" key="4">
    <source>
        <dbReference type="ARBA" id="ARBA00022842"/>
    </source>
</evidence>
<dbReference type="UniPathway" id="UPA00391"/>
<comment type="cofactor">
    <cofactor evidence="8">
        <name>Mg(2+)</name>
        <dbReference type="ChEBI" id="CHEBI:18420"/>
    </cofactor>
</comment>
<feature type="binding site" evidence="8">
    <location>
        <position position="47"/>
    </location>
    <ligand>
        <name>[4Fe-4S] cluster</name>
        <dbReference type="ChEBI" id="CHEBI:49883"/>
        <note>4Fe-4S-S-AdoMet</note>
    </ligand>
</feature>
<protein>
    <recommendedName>
        <fullName evidence="8">7-carboxy-7-deazaguanine synthase</fullName>
        <shortName evidence="8">CDG synthase</shortName>
        <ecNumber evidence="8">4.3.99.3</ecNumber>
    </recommendedName>
    <alternativeName>
        <fullName evidence="8">Queuosine biosynthesis protein QueE</fullName>
    </alternativeName>
</protein>
<proteinExistence type="inferred from homology"/>
<dbReference type="EC" id="4.3.99.3" evidence="8"/>
<keyword evidence="4 8" id="KW-0460">Magnesium</keyword>
<dbReference type="GO" id="GO:1904047">
    <property type="term" value="F:S-adenosyl-L-methionine binding"/>
    <property type="evidence" value="ECO:0007669"/>
    <property type="project" value="UniProtKB-UniRule"/>
</dbReference>
<keyword evidence="1 8" id="KW-0004">4Fe-4S</keyword>
<comment type="caution">
    <text evidence="8">Lacks conserved residue(s) required for the propagation of feature annotation.</text>
</comment>
<organism evidence="10 11">
    <name type="scientific">Stigmatella erecta</name>
    <dbReference type="NCBI Taxonomy" id="83460"/>
    <lineage>
        <taxon>Bacteria</taxon>
        <taxon>Pseudomonadati</taxon>
        <taxon>Myxococcota</taxon>
        <taxon>Myxococcia</taxon>
        <taxon>Myxococcales</taxon>
        <taxon>Cystobacterineae</taxon>
        <taxon>Archangiaceae</taxon>
        <taxon>Stigmatella</taxon>
    </lineage>
</organism>
<dbReference type="EMBL" id="FOIJ01000013">
    <property type="protein sequence ID" value="SEU27653.1"/>
    <property type="molecule type" value="Genomic_DNA"/>
</dbReference>
<keyword evidence="8" id="KW-0671">Queuosine biosynthesis</keyword>
<keyword evidence="6 8" id="KW-0411">Iron-sulfur</keyword>
<name>A0A1I0KQS4_9BACT</name>
<dbReference type="PANTHER" id="PTHR42836">
    <property type="entry name" value="7-CARBOXY-7-DEAZAGUANINE SYNTHASE"/>
    <property type="match status" value="1"/>
</dbReference>
<feature type="binding site" evidence="8">
    <location>
        <position position="54"/>
    </location>
    <ligand>
        <name>[4Fe-4S] cluster</name>
        <dbReference type="ChEBI" id="CHEBI:49883"/>
        <note>4Fe-4S-S-AdoMet</note>
    </ligand>
</feature>
<keyword evidence="2 8" id="KW-0949">S-adenosyl-L-methionine</keyword>
<comment type="cofactor">
    <cofactor evidence="8">
        <name>[4Fe-4S] cluster</name>
        <dbReference type="ChEBI" id="CHEBI:49883"/>
    </cofactor>
    <text evidence="8">Binds 1 [4Fe-4S] cluster. The cluster is coordinated with 3 cysteines and an exchangeable S-adenosyl-L-methionine.</text>
</comment>
<evidence type="ECO:0000259" key="9">
    <source>
        <dbReference type="PROSITE" id="PS51918"/>
    </source>
</evidence>
<dbReference type="Proteomes" id="UP000199181">
    <property type="component" value="Unassembled WGS sequence"/>
</dbReference>
<dbReference type="HAMAP" id="MF_00917">
    <property type="entry name" value="QueE"/>
    <property type="match status" value="1"/>
</dbReference>
<dbReference type="GO" id="GO:0051539">
    <property type="term" value="F:4 iron, 4 sulfur cluster binding"/>
    <property type="evidence" value="ECO:0007669"/>
    <property type="project" value="UniProtKB-UniRule"/>
</dbReference>
<dbReference type="SUPFAM" id="SSF102114">
    <property type="entry name" value="Radical SAM enzymes"/>
    <property type="match status" value="1"/>
</dbReference>
<sequence length="230" mass="25893">MLALRPRIEPHRSPAIDSVMVKELYLSVQGESSHAGLLCAFVRLTGCHLRCTYCDSTFAFRGGTRMTNAQVVQEVKAMRTPMVEITGGEPLLQPGVYPLMEALLAEGLKVLLETSGAIDVRLVPPEVHKIVDIKTPSSGESDRNDLRNFQSMNARDELKFVIGSREDYEWSKALIAEHALATKPFGMLFSTVFSKLHPRELAEWVIDDRLPVRFQLQLHKYMWDPEARGV</sequence>
<feature type="domain" description="Radical SAM core" evidence="9">
    <location>
        <begin position="34"/>
        <end position="230"/>
    </location>
</feature>
<evidence type="ECO:0000313" key="10">
    <source>
        <dbReference type="EMBL" id="SEU27653.1"/>
    </source>
</evidence>
<dbReference type="Gene3D" id="3.20.20.70">
    <property type="entry name" value="Aldolase class I"/>
    <property type="match status" value="1"/>
</dbReference>
<evidence type="ECO:0000313" key="11">
    <source>
        <dbReference type="Proteomes" id="UP000199181"/>
    </source>
</evidence>
<evidence type="ECO:0000256" key="1">
    <source>
        <dbReference type="ARBA" id="ARBA00022485"/>
    </source>
</evidence>
<comment type="pathway">
    <text evidence="8">Purine metabolism; 7-cyano-7-deazaguanine biosynthesis.</text>
</comment>
<comment type="catalytic activity">
    <reaction evidence="8">
        <text>6-carboxy-5,6,7,8-tetrahydropterin + H(+) = 7-carboxy-7-carbaguanine + NH4(+)</text>
        <dbReference type="Rhea" id="RHEA:27974"/>
        <dbReference type="ChEBI" id="CHEBI:15378"/>
        <dbReference type="ChEBI" id="CHEBI:28938"/>
        <dbReference type="ChEBI" id="CHEBI:61032"/>
        <dbReference type="ChEBI" id="CHEBI:61036"/>
        <dbReference type="EC" id="4.3.99.3"/>
    </reaction>
</comment>
<dbReference type="PROSITE" id="PS51918">
    <property type="entry name" value="RADICAL_SAM"/>
    <property type="match status" value="1"/>
</dbReference>
<dbReference type="Pfam" id="PF04055">
    <property type="entry name" value="Radical_SAM"/>
    <property type="match status" value="1"/>
</dbReference>
<feature type="binding site" evidence="8">
    <location>
        <position position="51"/>
    </location>
    <ligand>
        <name>[4Fe-4S] cluster</name>
        <dbReference type="ChEBI" id="CHEBI:49883"/>
        <note>4Fe-4S-S-AdoMet</note>
    </ligand>
</feature>
<dbReference type="GO" id="GO:0016840">
    <property type="term" value="F:carbon-nitrogen lyase activity"/>
    <property type="evidence" value="ECO:0007669"/>
    <property type="project" value="UniProtKB-UniRule"/>
</dbReference>
<accession>A0A1I0KQS4</accession>
<reference evidence="11" key="1">
    <citation type="submission" date="2016-10" db="EMBL/GenBank/DDBJ databases">
        <authorList>
            <person name="Varghese N."/>
            <person name="Submissions S."/>
        </authorList>
    </citation>
    <scope>NUCLEOTIDE SEQUENCE [LARGE SCALE GENOMIC DNA]</scope>
    <source>
        <strain evidence="11">DSM 16858</strain>
    </source>
</reference>
<dbReference type="GO" id="GO:0008616">
    <property type="term" value="P:tRNA queuosine(34) biosynthetic process"/>
    <property type="evidence" value="ECO:0007669"/>
    <property type="project" value="UniProtKB-UniRule"/>
</dbReference>
<keyword evidence="7 8" id="KW-0456">Lyase</keyword>
<evidence type="ECO:0000256" key="8">
    <source>
        <dbReference type="HAMAP-Rule" id="MF_00917"/>
    </source>
</evidence>
<evidence type="ECO:0000256" key="2">
    <source>
        <dbReference type="ARBA" id="ARBA00022691"/>
    </source>
</evidence>
<feature type="binding site" evidence="8">
    <location>
        <position position="86"/>
    </location>
    <ligand>
        <name>substrate</name>
    </ligand>
</feature>
<feature type="binding site" evidence="8">
    <location>
        <position position="56"/>
    </location>
    <ligand>
        <name>Mg(2+)</name>
        <dbReference type="ChEBI" id="CHEBI:18420"/>
    </ligand>
</feature>
<feature type="binding site" evidence="8">
    <location>
        <begin position="28"/>
        <end position="30"/>
    </location>
    <ligand>
        <name>substrate</name>
    </ligand>
</feature>
<dbReference type="InterPro" id="IPR058240">
    <property type="entry name" value="rSAM_sf"/>
</dbReference>
<dbReference type="SFLD" id="SFLDS00029">
    <property type="entry name" value="Radical_SAM"/>
    <property type="match status" value="1"/>
</dbReference>
<dbReference type="AlphaFoldDB" id="A0A1I0KQS4"/>
<evidence type="ECO:0000256" key="7">
    <source>
        <dbReference type="ARBA" id="ARBA00023239"/>
    </source>
</evidence>
<evidence type="ECO:0000256" key="5">
    <source>
        <dbReference type="ARBA" id="ARBA00023004"/>
    </source>
</evidence>
<keyword evidence="11" id="KW-1185">Reference proteome</keyword>
<dbReference type="PANTHER" id="PTHR42836:SF1">
    <property type="entry name" value="7-CARBOXY-7-DEAZAGUANINE SYNTHASE"/>
    <property type="match status" value="1"/>
</dbReference>
<evidence type="ECO:0000256" key="6">
    <source>
        <dbReference type="ARBA" id="ARBA00023014"/>
    </source>
</evidence>
<keyword evidence="5 8" id="KW-0408">Iron</keyword>
<feature type="binding site" evidence="8">
    <location>
        <begin position="53"/>
        <end position="55"/>
    </location>
    <ligand>
        <name>S-adenosyl-L-methionine</name>
        <dbReference type="ChEBI" id="CHEBI:59789"/>
    </ligand>
</feature>
<feature type="binding site" evidence="8">
    <location>
        <position position="88"/>
    </location>
    <ligand>
        <name>S-adenosyl-L-methionine</name>
        <dbReference type="ChEBI" id="CHEBI:59789"/>
    </ligand>
</feature>
<dbReference type="RefSeq" id="WP_093524132.1">
    <property type="nucleotide sequence ID" value="NZ_FOIJ01000013.1"/>
</dbReference>
<comment type="subunit">
    <text evidence="8">Homodimer.</text>
</comment>
<dbReference type="InterPro" id="IPR024924">
    <property type="entry name" value="7-CO-7-deazaguanine_synth-like"/>
</dbReference>
<dbReference type="InterPro" id="IPR013785">
    <property type="entry name" value="Aldolase_TIM"/>
</dbReference>
<gene>
    <name evidence="8" type="primary">queE</name>
    <name evidence="10" type="ORF">SAMN05443639_11332</name>
</gene>
<dbReference type="PIRSF" id="PIRSF000370">
    <property type="entry name" value="QueE"/>
    <property type="match status" value="1"/>
</dbReference>
<evidence type="ECO:0000256" key="3">
    <source>
        <dbReference type="ARBA" id="ARBA00022723"/>
    </source>
</evidence>
<dbReference type="CDD" id="cd01335">
    <property type="entry name" value="Radical_SAM"/>
    <property type="match status" value="1"/>
</dbReference>
<dbReference type="GO" id="GO:0000287">
    <property type="term" value="F:magnesium ion binding"/>
    <property type="evidence" value="ECO:0007669"/>
    <property type="project" value="UniProtKB-UniRule"/>
</dbReference>
<feature type="binding site" evidence="8">
    <location>
        <position position="43"/>
    </location>
    <ligand>
        <name>substrate</name>
    </ligand>
</feature>